<reference evidence="2 3" key="1">
    <citation type="journal article" date="2021" name="Arch. Microbiol.">
        <title>Myceligenerans indicum sp. nov., an actinobacterium isolated from mangrove sediment of Sundarbans, India.</title>
        <authorList>
            <person name="Asha K."/>
            <person name="Bhadury P."/>
        </authorList>
    </citation>
    <scope>NUCLEOTIDE SEQUENCE [LARGE SCALE GENOMIC DNA]</scope>
    <source>
        <strain evidence="2 3">I2</strain>
    </source>
</reference>
<evidence type="ECO:0000313" key="3">
    <source>
        <dbReference type="Proteomes" id="UP000675409"/>
    </source>
</evidence>
<proteinExistence type="predicted"/>
<name>A0ABS1LGA8_9MICO</name>
<accession>A0ABS1LGA8</accession>
<dbReference type="Pfam" id="PF14079">
    <property type="entry name" value="DUF4260"/>
    <property type="match status" value="1"/>
</dbReference>
<evidence type="ECO:0000313" key="2">
    <source>
        <dbReference type="EMBL" id="MBL0885270.1"/>
    </source>
</evidence>
<gene>
    <name evidence="2" type="ORF">HGK34_03050</name>
</gene>
<dbReference type="InterPro" id="IPR025356">
    <property type="entry name" value="DUF4260"/>
</dbReference>
<keyword evidence="1" id="KW-0472">Membrane</keyword>
<keyword evidence="1" id="KW-1133">Transmembrane helix</keyword>
<keyword evidence="1" id="KW-0812">Transmembrane</keyword>
<protein>
    <submittedName>
        <fullName evidence="2">DUF4260 domain-containing protein</fullName>
    </submittedName>
</protein>
<sequence length="129" mass="13559">MRSVHTVQRIEAAAIALLSVVAVVAVYPRWWWVILAAFLLFDLSMLGYARSAAAGALSYNAVHNYAWPAASASVALMTSSASPTLSTFAGALACAWAFHVGVDRALGYGLKLPSAFTHTHLGGIGGHDE</sequence>
<evidence type="ECO:0000256" key="1">
    <source>
        <dbReference type="SAM" id="Phobius"/>
    </source>
</evidence>
<dbReference type="Proteomes" id="UP000675409">
    <property type="component" value="Unassembled WGS sequence"/>
</dbReference>
<keyword evidence="3" id="KW-1185">Reference proteome</keyword>
<dbReference type="EMBL" id="JABBYC010000002">
    <property type="protein sequence ID" value="MBL0885270.1"/>
    <property type="molecule type" value="Genomic_DNA"/>
</dbReference>
<comment type="caution">
    <text evidence="2">The sequence shown here is derived from an EMBL/GenBank/DDBJ whole genome shotgun (WGS) entry which is preliminary data.</text>
</comment>
<organism evidence="2 3">
    <name type="scientific">Myceligenerans indicum</name>
    <dbReference type="NCBI Taxonomy" id="2593663"/>
    <lineage>
        <taxon>Bacteria</taxon>
        <taxon>Bacillati</taxon>
        <taxon>Actinomycetota</taxon>
        <taxon>Actinomycetes</taxon>
        <taxon>Micrococcales</taxon>
        <taxon>Promicromonosporaceae</taxon>
        <taxon>Myceligenerans</taxon>
    </lineage>
</organism>
<feature type="transmembrane region" description="Helical" evidence="1">
    <location>
        <begin position="7"/>
        <end position="24"/>
    </location>
</feature>
<dbReference type="RefSeq" id="WP_201845101.1">
    <property type="nucleotide sequence ID" value="NZ_JABBYC010000002.1"/>
</dbReference>